<evidence type="ECO:0000259" key="1">
    <source>
        <dbReference type="Pfam" id="PF09346"/>
    </source>
</evidence>
<dbReference type="Gene3D" id="3.40.1580.10">
    <property type="entry name" value="SMI1/KNR4-like"/>
    <property type="match status" value="1"/>
</dbReference>
<evidence type="ECO:0000313" key="2">
    <source>
        <dbReference type="EMBL" id="PWD80438.1"/>
    </source>
</evidence>
<keyword evidence="3" id="KW-1185">Reference proteome</keyword>
<gene>
    <name evidence="2" type="ORF">DC083_08980</name>
</gene>
<name>A0A2U2ACQ6_9GAMM</name>
<evidence type="ECO:0000313" key="3">
    <source>
        <dbReference type="Proteomes" id="UP000245020"/>
    </source>
</evidence>
<comment type="caution">
    <text evidence="2">The sequence shown here is derived from an EMBL/GenBank/DDBJ whole genome shotgun (WGS) entry which is preliminary data.</text>
</comment>
<dbReference type="RefSeq" id="WP_109189880.1">
    <property type="nucleotide sequence ID" value="NZ_BMYA01000004.1"/>
</dbReference>
<reference evidence="3" key="1">
    <citation type="submission" date="2018-05" db="EMBL/GenBank/DDBJ databases">
        <title>Ignatzschineria dubaiensis sp. nov., isolated from necrotic foot tissues of dromedaries (Camelus dromedarius) and associated maggots in Dubai, United Arab Emirates.</title>
        <authorList>
            <person name="Tsang C.C."/>
            <person name="Tang J.Y.M."/>
            <person name="Fong J.Y.H."/>
            <person name="Kinne J."/>
            <person name="Lee H.H."/>
            <person name="Joseph M."/>
            <person name="Jose S."/>
            <person name="Schuster R.K."/>
            <person name="Tang Y."/>
            <person name="Sivakumar S."/>
            <person name="Chen J.H.K."/>
            <person name="Teng J.L.L."/>
            <person name="Lau S.K.P."/>
            <person name="Wernery U."/>
            <person name="Woo P.C.Y."/>
        </authorList>
    </citation>
    <scope>NUCLEOTIDE SEQUENCE [LARGE SCALE GENOMIC DNA]</scope>
    <source>
        <strain evidence="3">KCTC 22644</strain>
    </source>
</reference>
<dbReference type="SUPFAM" id="SSF160631">
    <property type="entry name" value="SMI1/KNR4-like"/>
    <property type="match status" value="1"/>
</dbReference>
<dbReference type="EMBL" id="QEWQ01000006">
    <property type="protein sequence ID" value="PWD80438.1"/>
    <property type="molecule type" value="Genomic_DNA"/>
</dbReference>
<organism evidence="2 3">
    <name type="scientific">Ignatzschineria ureiclastica</name>
    <dbReference type="NCBI Taxonomy" id="472582"/>
    <lineage>
        <taxon>Bacteria</taxon>
        <taxon>Pseudomonadati</taxon>
        <taxon>Pseudomonadota</taxon>
        <taxon>Gammaproteobacteria</taxon>
        <taxon>Cardiobacteriales</taxon>
        <taxon>Ignatzschineriaceae</taxon>
        <taxon>Ignatzschineria</taxon>
    </lineage>
</organism>
<dbReference type="OrthoDB" id="9131304at2"/>
<protein>
    <recommendedName>
        <fullName evidence="1">Knr4/Smi1-like domain-containing protein</fullName>
    </recommendedName>
</protein>
<dbReference type="InterPro" id="IPR018958">
    <property type="entry name" value="Knr4/Smi1-like_dom"/>
</dbReference>
<dbReference type="Proteomes" id="UP000245020">
    <property type="component" value="Unassembled WGS sequence"/>
</dbReference>
<proteinExistence type="predicted"/>
<dbReference type="InterPro" id="IPR037883">
    <property type="entry name" value="Knr4/Smi1-like_sf"/>
</dbReference>
<feature type="domain" description="Knr4/Smi1-like" evidence="1">
    <location>
        <begin position="20"/>
        <end position="124"/>
    </location>
</feature>
<accession>A0A2U2ACQ6</accession>
<sequence>MTTDKQAVVGWKYIKNNVDVSNIKNFEKLTSYILDEKLIPFILSHNNGRPIKNELMEEKSGKEFIFDKLLSFNEDDVENVFTTYKSLQGSIDENLIPLAIDPSGNYFCLARNSKNVIFYWHETGLEYDLNLPLLSLIDKLV</sequence>
<dbReference type="Pfam" id="PF09346">
    <property type="entry name" value="SMI1_KNR4"/>
    <property type="match status" value="1"/>
</dbReference>
<dbReference type="AlphaFoldDB" id="A0A2U2ACQ6"/>